<organism evidence="2 3">
    <name type="scientific">Candidatus Thiodictyon syntrophicum</name>
    <dbReference type="NCBI Taxonomy" id="1166950"/>
    <lineage>
        <taxon>Bacteria</taxon>
        <taxon>Pseudomonadati</taxon>
        <taxon>Pseudomonadota</taxon>
        <taxon>Gammaproteobacteria</taxon>
        <taxon>Chromatiales</taxon>
        <taxon>Chromatiaceae</taxon>
        <taxon>Thiodictyon</taxon>
    </lineage>
</organism>
<protein>
    <submittedName>
        <fullName evidence="2">ATPase</fullName>
    </submittedName>
</protein>
<dbReference type="Pfam" id="PF13476">
    <property type="entry name" value="AAA_23"/>
    <property type="match status" value="1"/>
</dbReference>
<dbReference type="SUPFAM" id="SSF52540">
    <property type="entry name" value="P-loop containing nucleoside triphosphate hydrolases"/>
    <property type="match status" value="1"/>
</dbReference>
<name>A0A2K8U8X1_9GAMM</name>
<dbReference type="PANTHER" id="PTHR43581">
    <property type="entry name" value="ATP/GTP PHOSPHATASE"/>
    <property type="match status" value="1"/>
</dbReference>
<feature type="domain" description="AAA+ ATPase" evidence="1">
    <location>
        <begin position="22"/>
        <end position="389"/>
    </location>
</feature>
<dbReference type="RefSeq" id="WP_100919613.1">
    <property type="nucleotide sequence ID" value="NZ_CP020370.1"/>
</dbReference>
<evidence type="ECO:0000313" key="3">
    <source>
        <dbReference type="Proteomes" id="UP000232638"/>
    </source>
</evidence>
<evidence type="ECO:0000313" key="2">
    <source>
        <dbReference type="EMBL" id="AUB81859.1"/>
    </source>
</evidence>
<dbReference type="InterPro" id="IPR038729">
    <property type="entry name" value="Rad50/SbcC_AAA"/>
</dbReference>
<sequence>MRLKSVRLENFRAKPEVTLGLGRRLTLLVGPNGSGKTTILDGIAIGLGAVLTYLPNLSGLSFKKNGDIRQTGNRLAPYARVTLEMVSGLAWDRTQRRDKSKATTLLAGSGLGLRELERYLDKEIIDPFNSGENFTVPLFVYYGVGRALLDLPLSRKGFPRQHSRLDALADALNADSRFRSAFVWFYNKENEESRLQKERRDFDVTLPELDAARRAIASLFPDISEPHIELNPLRFVVKQGGEYLSIGQLSDGYQTLLGLALDLSRRMAGGNPKRDDPLTTEAIVMIDEVDLHLHPSWQQRVVGDLLRTFPNTQFIVTTHSPYIVEAINNHLKRHRISIYYRWDEEVDKILPLSPDDVTAYLTTTDGKQDLLDAELGLLDDRLLQYFNDLTRLYDKMRDIEWERRT</sequence>
<proteinExistence type="predicted"/>
<dbReference type="EMBL" id="CP020370">
    <property type="protein sequence ID" value="AUB81859.1"/>
    <property type="molecule type" value="Genomic_DNA"/>
</dbReference>
<dbReference type="Gene3D" id="3.40.50.300">
    <property type="entry name" value="P-loop containing nucleotide triphosphate hydrolases"/>
    <property type="match status" value="1"/>
</dbReference>
<dbReference type="OrthoDB" id="9815944at2"/>
<gene>
    <name evidence="2" type="ORF">THSYN_13400</name>
</gene>
<dbReference type="Proteomes" id="UP000232638">
    <property type="component" value="Chromosome"/>
</dbReference>
<evidence type="ECO:0000259" key="1">
    <source>
        <dbReference type="SMART" id="SM00382"/>
    </source>
</evidence>
<dbReference type="AlphaFoldDB" id="A0A2K8U8X1"/>
<dbReference type="InterPro" id="IPR003593">
    <property type="entry name" value="AAA+_ATPase"/>
</dbReference>
<dbReference type="GO" id="GO:0006302">
    <property type="term" value="P:double-strand break repair"/>
    <property type="evidence" value="ECO:0007669"/>
    <property type="project" value="InterPro"/>
</dbReference>
<dbReference type="SMART" id="SM00382">
    <property type="entry name" value="AAA"/>
    <property type="match status" value="1"/>
</dbReference>
<dbReference type="PANTHER" id="PTHR43581:SF2">
    <property type="entry name" value="EXCINUCLEASE ATPASE SUBUNIT"/>
    <property type="match status" value="1"/>
</dbReference>
<dbReference type="InterPro" id="IPR051396">
    <property type="entry name" value="Bact_Antivir_Def_Nuclease"/>
</dbReference>
<keyword evidence="3" id="KW-1185">Reference proteome</keyword>
<dbReference type="InterPro" id="IPR027417">
    <property type="entry name" value="P-loop_NTPase"/>
</dbReference>
<dbReference type="KEGG" id="tsy:THSYN_13400"/>
<accession>A0A2K8U8X1</accession>
<dbReference type="GO" id="GO:0016887">
    <property type="term" value="F:ATP hydrolysis activity"/>
    <property type="evidence" value="ECO:0007669"/>
    <property type="project" value="InterPro"/>
</dbReference>
<reference evidence="2 3" key="1">
    <citation type="submission" date="2017-03" db="EMBL/GenBank/DDBJ databases">
        <title>Complete genome sequence of Candidatus 'Thiodictyon syntrophicum' sp. nov. strain Cad16T, a photolithoautotroph purple sulfur bacterium isolated from an alpine meromictic lake.</title>
        <authorList>
            <person name="Luedin S.M."/>
            <person name="Pothier J.F."/>
            <person name="Danza F."/>
            <person name="Storelli N."/>
            <person name="Wittwer M."/>
            <person name="Tonolla M."/>
        </authorList>
    </citation>
    <scope>NUCLEOTIDE SEQUENCE [LARGE SCALE GENOMIC DNA]</scope>
    <source>
        <strain evidence="2 3">Cad16T</strain>
    </source>
</reference>